<reference evidence="2 3" key="1">
    <citation type="submission" date="2020-02" db="EMBL/GenBank/DDBJ databases">
        <authorList>
            <person name="Ferguson B K."/>
        </authorList>
    </citation>
    <scope>NUCLEOTIDE SEQUENCE [LARGE SCALE GENOMIC DNA]</scope>
</reference>
<feature type="region of interest" description="Disordered" evidence="1">
    <location>
        <begin position="130"/>
        <end position="195"/>
    </location>
</feature>
<feature type="compositionally biased region" description="Basic residues" evidence="1">
    <location>
        <begin position="156"/>
        <end position="189"/>
    </location>
</feature>
<feature type="compositionally biased region" description="Basic and acidic residues" evidence="1">
    <location>
        <begin position="132"/>
        <end position="146"/>
    </location>
</feature>
<evidence type="ECO:0000313" key="3">
    <source>
        <dbReference type="Proteomes" id="UP000479190"/>
    </source>
</evidence>
<evidence type="ECO:0000313" key="2">
    <source>
        <dbReference type="EMBL" id="CAB0032451.1"/>
    </source>
</evidence>
<dbReference type="Proteomes" id="UP000479190">
    <property type="component" value="Unassembled WGS sequence"/>
</dbReference>
<feature type="region of interest" description="Disordered" evidence="1">
    <location>
        <begin position="83"/>
        <end position="109"/>
    </location>
</feature>
<proteinExistence type="predicted"/>
<name>A0A6H5IC74_9HYME</name>
<dbReference type="AlphaFoldDB" id="A0A6H5IC74"/>
<keyword evidence="3" id="KW-1185">Reference proteome</keyword>
<accession>A0A6H5IC74</accession>
<feature type="compositionally biased region" description="Basic and acidic residues" evidence="1">
    <location>
        <begin position="89"/>
        <end position="100"/>
    </location>
</feature>
<organism evidence="2 3">
    <name type="scientific">Trichogramma brassicae</name>
    <dbReference type="NCBI Taxonomy" id="86971"/>
    <lineage>
        <taxon>Eukaryota</taxon>
        <taxon>Metazoa</taxon>
        <taxon>Ecdysozoa</taxon>
        <taxon>Arthropoda</taxon>
        <taxon>Hexapoda</taxon>
        <taxon>Insecta</taxon>
        <taxon>Pterygota</taxon>
        <taxon>Neoptera</taxon>
        <taxon>Endopterygota</taxon>
        <taxon>Hymenoptera</taxon>
        <taxon>Apocrita</taxon>
        <taxon>Proctotrupomorpha</taxon>
        <taxon>Chalcidoidea</taxon>
        <taxon>Trichogrammatidae</taxon>
        <taxon>Trichogramma</taxon>
    </lineage>
</organism>
<sequence length="245" mass="27566">AFLARGRIIRGLYRLKRPPRLCNSLDPGGVSGAYPCIEQWLGSAGPQRAGVARVCFPQRIIARFWILRYFCSHRLCFPKSRVWNSSRSGESRDQRTERKVRAAGQHPAAALPREKVYGAAVVPLLVSQQAHDQLRRGPGGEREHRPGGPGVVARGAARRRPSFRQLHLRGQQRHARARHGAHLQRRQSRGHAAQPRQLALGHRLLGPPHSRHGPQARPAAHLRLRGQLRMLSENFHLGITRTKDE</sequence>
<gene>
    <name evidence="2" type="ORF">TBRA_LOCUS4389</name>
</gene>
<evidence type="ECO:0000256" key="1">
    <source>
        <dbReference type="SAM" id="MobiDB-lite"/>
    </source>
</evidence>
<feature type="non-terminal residue" evidence="2">
    <location>
        <position position="1"/>
    </location>
</feature>
<feature type="non-terminal residue" evidence="2">
    <location>
        <position position="245"/>
    </location>
</feature>
<protein>
    <submittedName>
        <fullName evidence="2">Uncharacterized protein</fullName>
    </submittedName>
</protein>
<dbReference type="EMBL" id="CADCXV010000678">
    <property type="protein sequence ID" value="CAB0032451.1"/>
    <property type="molecule type" value="Genomic_DNA"/>
</dbReference>